<dbReference type="AlphaFoldDB" id="A0A0J6UWQ1"/>
<dbReference type="Proteomes" id="UP000035955">
    <property type="component" value="Unassembled WGS sequence"/>
</dbReference>
<evidence type="ECO:0000313" key="1">
    <source>
        <dbReference type="EMBL" id="KMO30716.1"/>
    </source>
</evidence>
<dbReference type="EMBL" id="LABY01000218">
    <property type="protein sequence ID" value="KMO30716.1"/>
    <property type="molecule type" value="Genomic_DNA"/>
</dbReference>
<dbReference type="PATRIC" id="fig|298794.3.peg.3361"/>
<accession>A0A0J6UWQ1</accession>
<comment type="caution">
    <text evidence="1">The sequence shown here is derived from an EMBL/GenBank/DDBJ whole genome shotgun (WGS) entry which is preliminary data.</text>
</comment>
<sequence length="75" mass="8646">MLTEHKRVKLGHIPGDISIGAQIAFREGRVPLMVFPWQILDERDTKAMRRYLKGKSRAVQRRRDRVAISAGFASR</sequence>
<reference evidence="1 2" key="1">
    <citation type="submission" date="2015-03" db="EMBL/GenBank/DDBJ databases">
        <title>Genome sequencing of Methylobacterium variabile DSM 16961.</title>
        <authorList>
            <person name="Chaudhry V."/>
            <person name="Patil P.B."/>
        </authorList>
    </citation>
    <scope>NUCLEOTIDE SEQUENCE [LARGE SCALE GENOMIC DNA]</scope>
    <source>
        <strain evidence="1 2">DSM 16961</strain>
    </source>
</reference>
<dbReference type="RefSeq" id="WP_048447427.1">
    <property type="nucleotide sequence ID" value="NZ_LABY01000218.1"/>
</dbReference>
<organism evidence="1 2">
    <name type="scientific">Methylobacterium variabile</name>
    <dbReference type="NCBI Taxonomy" id="298794"/>
    <lineage>
        <taxon>Bacteria</taxon>
        <taxon>Pseudomonadati</taxon>
        <taxon>Pseudomonadota</taxon>
        <taxon>Alphaproteobacteria</taxon>
        <taxon>Hyphomicrobiales</taxon>
        <taxon>Methylobacteriaceae</taxon>
        <taxon>Methylobacterium</taxon>
    </lineage>
</organism>
<name>A0A0J6UWQ1_9HYPH</name>
<protein>
    <submittedName>
        <fullName evidence="1">Uncharacterized protein</fullName>
    </submittedName>
</protein>
<proteinExistence type="predicted"/>
<gene>
    <name evidence="1" type="ORF">VQ02_27520</name>
</gene>
<keyword evidence="2" id="KW-1185">Reference proteome</keyword>
<evidence type="ECO:0000313" key="2">
    <source>
        <dbReference type="Proteomes" id="UP000035955"/>
    </source>
</evidence>